<evidence type="ECO:0000313" key="1">
    <source>
        <dbReference type="EMBL" id="KKN08618.1"/>
    </source>
</evidence>
<accession>A0A0F9QTS6</accession>
<gene>
    <name evidence="1" type="ORF">LCGC14_1054980</name>
</gene>
<reference evidence="1" key="1">
    <citation type="journal article" date="2015" name="Nature">
        <title>Complex archaea that bridge the gap between prokaryotes and eukaryotes.</title>
        <authorList>
            <person name="Spang A."/>
            <person name="Saw J.H."/>
            <person name="Jorgensen S.L."/>
            <person name="Zaremba-Niedzwiedzka K."/>
            <person name="Martijn J."/>
            <person name="Lind A.E."/>
            <person name="van Eijk R."/>
            <person name="Schleper C."/>
            <person name="Guy L."/>
            <person name="Ettema T.J."/>
        </authorList>
    </citation>
    <scope>NUCLEOTIDE SEQUENCE</scope>
</reference>
<organism evidence="1">
    <name type="scientific">marine sediment metagenome</name>
    <dbReference type="NCBI Taxonomy" id="412755"/>
    <lineage>
        <taxon>unclassified sequences</taxon>
        <taxon>metagenomes</taxon>
        <taxon>ecological metagenomes</taxon>
    </lineage>
</organism>
<dbReference type="EMBL" id="LAZR01004434">
    <property type="protein sequence ID" value="KKN08618.1"/>
    <property type="molecule type" value="Genomic_DNA"/>
</dbReference>
<name>A0A0F9QTS6_9ZZZZ</name>
<protein>
    <submittedName>
        <fullName evidence="1">Uncharacterized protein</fullName>
    </submittedName>
</protein>
<dbReference type="AlphaFoldDB" id="A0A0F9QTS6"/>
<sequence length="107" mass="10911">MAHKLFPESGSPVTLQAVPQPLHTLLGIDDISVGSLGMRAETTAGGQSARVYWGYSNAVTAAGADAAGYIDAGEATSIPPLAGSVYISQIFLVGTAGDEVYVSGVIW</sequence>
<comment type="caution">
    <text evidence="1">The sequence shown here is derived from an EMBL/GenBank/DDBJ whole genome shotgun (WGS) entry which is preliminary data.</text>
</comment>
<proteinExistence type="predicted"/>